<dbReference type="Proteomes" id="UP001174136">
    <property type="component" value="Unassembled WGS sequence"/>
</dbReference>
<feature type="region of interest" description="Disordered" evidence="1">
    <location>
        <begin position="160"/>
        <end position="180"/>
    </location>
</feature>
<accession>A0AA47NVI6</accession>
<reference evidence="2" key="1">
    <citation type="journal article" date="2023" name="Front. Mar. Sci.">
        <title>A new Merluccius polli reference genome to investigate the effects of global change in West African waters.</title>
        <authorList>
            <person name="Mateo J.L."/>
            <person name="Blanco-Fernandez C."/>
            <person name="Garcia-Vazquez E."/>
            <person name="Machado-Schiaffino G."/>
        </authorList>
    </citation>
    <scope>NUCLEOTIDE SEQUENCE</scope>
    <source>
        <strain evidence="2">C29</strain>
        <tissue evidence="2">Fin</tissue>
    </source>
</reference>
<feature type="region of interest" description="Disordered" evidence="1">
    <location>
        <begin position="207"/>
        <end position="226"/>
    </location>
</feature>
<name>A0AA47NVI6_MERPO</name>
<feature type="region of interest" description="Disordered" evidence="1">
    <location>
        <begin position="82"/>
        <end position="130"/>
    </location>
</feature>
<evidence type="ECO:0000256" key="1">
    <source>
        <dbReference type="SAM" id="MobiDB-lite"/>
    </source>
</evidence>
<sequence>MHLNGQNFTLQAKNGHHSKTPGLHLSAAPGVGVEEAAGRLTSAARTQLDSLPLRSLAPHPDGMGGDVGPLSLRLAPLKLAPLQLPEQKQNPTGIHKVNTRTSGRVRKKVPKGPAPACASTPTAPTKDLQRPLGARLFRAGPEEPTADRPLLEDVVCRRAPAPTMRPKPSPPSSSGKTPAMAALCQKPPEAAAPQETGRRHLRLRRTQHMEEGRSPNIKASGGLKPPVPVALVVPSAPQGKDQRAERALREAGRMLENAAKRDAQQHHQYPAMGLEVSGQAIRQTAATNLQDLVL</sequence>
<keyword evidence="3" id="KW-1185">Reference proteome</keyword>
<dbReference type="EMBL" id="JAOPHQ010004266">
    <property type="protein sequence ID" value="KAK0140206.1"/>
    <property type="molecule type" value="Genomic_DNA"/>
</dbReference>
<dbReference type="AlphaFoldDB" id="A0AA47NVI6"/>
<evidence type="ECO:0000313" key="2">
    <source>
        <dbReference type="EMBL" id="KAK0140206.1"/>
    </source>
</evidence>
<protein>
    <submittedName>
        <fullName evidence="2">Uncharacterized protein</fullName>
    </submittedName>
</protein>
<feature type="compositionally biased region" description="Low complexity" evidence="1">
    <location>
        <begin position="114"/>
        <end position="125"/>
    </location>
</feature>
<feature type="compositionally biased region" description="Polar residues" evidence="1">
    <location>
        <begin position="1"/>
        <end position="12"/>
    </location>
</feature>
<gene>
    <name evidence="2" type="ORF">N1851_022860</name>
</gene>
<organism evidence="2 3">
    <name type="scientific">Merluccius polli</name>
    <name type="common">Benguela hake</name>
    <name type="synonym">Merluccius cadenati</name>
    <dbReference type="NCBI Taxonomy" id="89951"/>
    <lineage>
        <taxon>Eukaryota</taxon>
        <taxon>Metazoa</taxon>
        <taxon>Chordata</taxon>
        <taxon>Craniata</taxon>
        <taxon>Vertebrata</taxon>
        <taxon>Euteleostomi</taxon>
        <taxon>Actinopterygii</taxon>
        <taxon>Neopterygii</taxon>
        <taxon>Teleostei</taxon>
        <taxon>Neoteleostei</taxon>
        <taxon>Acanthomorphata</taxon>
        <taxon>Zeiogadaria</taxon>
        <taxon>Gadariae</taxon>
        <taxon>Gadiformes</taxon>
        <taxon>Gadoidei</taxon>
        <taxon>Merlucciidae</taxon>
        <taxon>Merluccius</taxon>
    </lineage>
</organism>
<comment type="caution">
    <text evidence="2">The sequence shown here is derived from an EMBL/GenBank/DDBJ whole genome shotgun (WGS) entry which is preliminary data.</text>
</comment>
<feature type="region of interest" description="Disordered" evidence="1">
    <location>
        <begin position="1"/>
        <end position="24"/>
    </location>
</feature>
<evidence type="ECO:0000313" key="3">
    <source>
        <dbReference type="Proteomes" id="UP001174136"/>
    </source>
</evidence>
<proteinExistence type="predicted"/>